<keyword evidence="5" id="KW-0560">Oxidoreductase</keyword>
<evidence type="ECO:0000256" key="5">
    <source>
        <dbReference type="ARBA" id="ARBA00023002"/>
    </source>
</evidence>
<dbReference type="PRINTS" id="PR00385">
    <property type="entry name" value="P450"/>
</dbReference>
<keyword evidence="4 8" id="KW-0479">Metal-binding</keyword>
<dbReference type="SUPFAM" id="SSF48264">
    <property type="entry name" value="Cytochrome P450"/>
    <property type="match status" value="1"/>
</dbReference>
<dbReference type="GO" id="GO:0005506">
    <property type="term" value="F:iron ion binding"/>
    <property type="evidence" value="ECO:0007669"/>
    <property type="project" value="InterPro"/>
</dbReference>
<proteinExistence type="inferred from homology"/>
<keyword evidence="9" id="KW-1133">Transmembrane helix</keyword>
<evidence type="ECO:0000256" key="2">
    <source>
        <dbReference type="ARBA" id="ARBA00010617"/>
    </source>
</evidence>
<keyword evidence="11" id="KW-1185">Reference proteome</keyword>
<evidence type="ECO:0000256" key="6">
    <source>
        <dbReference type="ARBA" id="ARBA00023004"/>
    </source>
</evidence>
<keyword evidence="9" id="KW-0472">Membrane</keyword>
<evidence type="ECO:0000256" key="3">
    <source>
        <dbReference type="ARBA" id="ARBA00022617"/>
    </source>
</evidence>
<accession>A0A8J4Q3D9</accession>
<evidence type="ECO:0008006" key="12">
    <source>
        <dbReference type="Google" id="ProtNLM"/>
    </source>
</evidence>
<sequence>MEFMDIIYFLVLIYLTYVVIIYLVHRKTRFLVHPIKGVMNGVNPVFIFGDIPFNLFGLKPRATNALGDIYYRWFFWNPVVEIKDLNSLHYIYNMNCINYPRSWNQSNSPLNILSKSEAKRFYRIYFNALLSKNTMSELLPIVREEVFDFIKSKIDPPSNRVLSTNIDIPKFLLKLMSRVYLGSGEDCLECLTAFYDKFHNNPKTFLHFLFPLLYKLPTKFSKNYQESKSKRLLFKLIAMKAYYRVQPCSDDDKIEGSLLNVIAKASYNDREGLSLDEIIIPYFILNITSLCSPISIMTSFIYMMIQHPEVEDKIRNEINQVLKRNNHTVENFTYDDMLEMTYLDASFDELVRLYPPFGRLIPRVAKNSDRVLGYHIPKGTTITCPVSDILRDPKYFEEPDKFKPERQFKFNAILDSPPLKYCPGSSHLFSPTRSRESMELAKDDIERNKRIVKSMPWGVGSNKCMAKEFSKMMIKTIIITLYSQFTFRSIKDSEQYKFSNIKIEQIFQPTVEPPLLFKPIPISQSSQE</sequence>
<keyword evidence="6 8" id="KW-0408">Iron</keyword>
<comment type="similarity">
    <text evidence="2">Belongs to the cytochrome P450 family.</text>
</comment>
<evidence type="ECO:0000256" key="8">
    <source>
        <dbReference type="PIRSR" id="PIRSR602401-1"/>
    </source>
</evidence>
<dbReference type="Pfam" id="PF00067">
    <property type="entry name" value="p450"/>
    <property type="match status" value="1"/>
</dbReference>
<evidence type="ECO:0000313" key="10">
    <source>
        <dbReference type="EMBL" id="KAF2077334.1"/>
    </source>
</evidence>
<keyword evidence="3 8" id="KW-0349">Heme</keyword>
<dbReference type="PRINTS" id="PR00463">
    <property type="entry name" value="EP450I"/>
</dbReference>
<evidence type="ECO:0000256" key="4">
    <source>
        <dbReference type="ARBA" id="ARBA00022723"/>
    </source>
</evidence>
<keyword evidence="9" id="KW-0812">Transmembrane</keyword>
<comment type="cofactor">
    <cofactor evidence="1 8">
        <name>heme</name>
        <dbReference type="ChEBI" id="CHEBI:30413"/>
    </cofactor>
</comment>
<dbReference type="InterPro" id="IPR036396">
    <property type="entry name" value="Cyt_P450_sf"/>
</dbReference>
<dbReference type="InterPro" id="IPR002401">
    <property type="entry name" value="Cyt_P450_E_grp-I"/>
</dbReference>
<dbReference type="AlphaFoldDB" id="A0A8J4Q3D9"/>
<gene>
    <name evidence="10" type="ORF">CYY_001337</name>
</gene>
<dbReference type="OrthoDB" id="2789670at2759"/>
<dbReference type="EMBL" id="AJWJ01000031">
    <property type="protein sequence ID" value="KAF2077334.1"/>
    <property type="molecule type" value="Genomic_DNA"/>
</dbReference>
<dbReference type="GO" id="GO:0004497">
    <property type="term" value="F:monooxygenase activity"/>
    <property type="evidence" value="ECO:0007669"/>
    <property type="project" value="UniProtKB-KW"/>
</dbReference>
<evidence type="ECO:0000256" key="9">
    <source>
        <dbReference type="SAM" id="Phobius"/>
    </source>
</evidence>
<reference evidence="10" key="1">
    <citation type="submission" date="2020-01" db="EMBL/GenBank/DDBJ databases">
        <title>Development of genomics and gene disruption for Polysphondylium violaceum indicates a role for the polyketide synthase stlB in stalk morphogenesis.</title>
        <authorList>
            <person name="Narita B."/>
            <person name="Kawabe Y."/>
            <person name="Kin K."/>
            <person name="Saito T."/>
            <person name="Gibbs R."/>
            <person name="Kuspa A."/>
            <person name="Muzny D."/>
            <person name="Queller D."/>
            <person name="Richards S."/>
            <person name="Strassman J."/>
            <person name="Sucgang R."/>
            <person name="Worley K."/>
            <person name="Schaap P."/>
        </authorList>
    </citation>
    <scope>NUCLEOTIDE SEQUENCE</scope>
    <source>
        <strain evidence="10">QSvi11</strain>
    </source>
</reference>
<dbReference type="Proteomes" id="UP000695562">
    <property type="component" value="Unassembled WGS sequence"/>
</dbReference>
<protein>
    <recommendedName>
        <fullName evidence="12">Cytochrome P450 family protein</fullName>
    </recommendedName>
</protein>
<evidence type="ECO:0000256" key="7">
    <source>
        <dbReference type="ARBA" id="ARBA00023033"/>
    </source>
</evidence>
<dbReference type="PANTHER" id="PTHR24292:SF54">
    <property type="entry name" value="CYP9F3-RELATED"/>
    <property type="match status" value="1"/>
</dbReference>
<organism evidence="10 11">
    <name type="scientific">Polysphondylium violaceum</name>
    <dbReference type="NCBI Taxonomy" id="133409"/>
    <lineage>
        <taxon>Eukaryota</taxon>
        <taxon>Amoebozoa</taxon>
        <taxon>Evosea</taxon>
        <taxon>Eumycetozoa</taxon>
        <taxon>Dictyostelia</taxon>
        <taxon>Dictyosteliales</taxon>
        <taxon>Dictyosteliaceae</taxon>
        <taxon>Polysphondylium</taxon>
    </lineage>
</organism>
<dbReference type="GO" id="GO:0020037">
    <property type="term" value="F:heme binding"/>
    <property type="evidence" value="ECO:0007669"/>
    <property type="project" value="InterPro"/>
</dbReference>
<dbReference type="CDD" id="cd00302">
    <property type="entry name" value="cytochrome_P450"/>
    <property type="match status" value="1"/>
</dbReference>
<feature type="binding site" description="axial binding residue" evidence="8">
    <location>
        <position position="464"/>
    </location>
    <ligand>
        <name>heme</name>
        <dbReference type="ChEBI" id="CHEBI:30413"/>
    </ligand>
    <ligandPart>
        <name>Fe</name>
        <dbReference type="ChEBI" id="CHEBI:18248"/>
    </ligandPart>
</feature>
<name>A0A8J4Q3D9_9MYCE</name>
<dbReference type="InterPro" id="IPR050476">
    <property type="entry name" value="Insect_CytP450_Detox"/>
</dbReference>
<dbReference type="InterPro" id="IPR001128">
    <property type="entry name" value="Cyt_P450"/>
</dbReference>
<comment type="caution">
    <text evidence="10">The sequence shown here is derived from an EMBL/GenBank/DDBJ whole genome shotgun (WGS) entry which is preliminary data.</text>
</comment>
<dbReference type="Gene3D" id="1.10.630.10">
    <property type="entry name" value="Cytochrome P450"/>
    <property type="match status" value="1"/>
</dbReference>
<dbReference type="GO" id="GO:0016705">
    <property type="term" value="F:oxidoreductase activity, acting on paired donors, with incorporation or reduction of molecular oxygen"/>
    <property type="evidence" value="ECO:0007669"/>
    <property type="project" value="InterPro"/>
</dbReference>
<feature type="transmembrane region" description="Helical" evidence="9">
    <location>
        <begin position="6"/>
        <end position="24"/>
    </location>
</feature>
<evidence type="ECO:0000256" key="1">
    <source>
        <dbReference type="ARBA" id="ARBA00001971"/>
    </source>
</evidence>
<evidence type="ECO:0000313" key="11">
    <source>
        <dbReference type="Proteomes" id="UP000695562"/>
    </source>
</evidence>
<dbReference type="PANTHER" id="PTHR24292">
    <property type="entry name" value="CYTOCHROME P450"/>
    <property type="match status" value="1"/>
</dbReference>
<keyword evidence="7" id="KW-0503">Monooxygenase</keyword>